<reference evidence="2" key="1">
    <citation type="journal article" date="2019" name="Int. J. Syst. Evol. Microbiol.">
        <title>The Global Catalogue of Microorganisms (GCM) 10K type strain sequencing project: providing services to taxonomists for standard genome sequencing and annotation.</title>
        <authorList>
            <consortium name="The Broad Institute Genomics Platform"/>
            <consortium name="The Broad Institute Genome Sequencing Center for Infectious Disease"/>
            <person name="Wu L."/>
            <person name="Ma J."/>
        </authorList>
    </citation>
    <scope>NUCLEOTIDE SEQUENCE [LARGE SCALE GENOMIC DNA]</scope>
    <source>
        <strain evidence="2">KCTC 23098</strain>
    </source>
</reference>
<name>A0ABW6ASP5_9SPHI</name>
<dbReference type="Proteomes" id="UP001597560">
    <property type="component" value="Unassembled WGS sequence"/>
</dbReference>
<evidence type="ECO:0000313" key="2">
    <source>
        <dbReference type="Proteomes" id="UP001597560"/>
    </source>
</evidence>
<comment type="caution">
    <text evidence="1">The sequence shown here is derived from an EMBL/GenBank/DDBJ whole genome shotgun (WGS) entry which is preliminary data.</text>
</comment>
<proteinExistence type="predicted"/>
<evidence type="ECO:0000313" key="1">
    <source>
        <dbReference type="EMBL" id="MFD2960158.1"/>
    </source>
</evidence>
<protein>
    <submittedName>
        <fullName evidence="1">Uncharacterized protein</fullName>
    </submittedName>
</protein>
<dbReference type="RefSeq" id="WP_377608529.1">
    <property type="nucleotide sequence ID" value="NZ_JBHUPA010000001.1"/>
</dbReference>
<accession>A0ABW6ASP5</accession>
<sequence length="110" mass="12285">MARIFNARLLVVAFFGFILALFLYLSLNAKEKPVPVKRSTTYYVQSTNPSNPDEYVISQNPSGTPCLETVQEHPCSFTSPDSNLGSTIAKETVDNEEDDIEIIAWRTTLP</sequence>
<keyword evidence="2" id="KW-1185">Reference proteome</keyword>
<dbReference type="EMBL" id="JBHUPA010000001">
    <property type="protein sequence ID" value="MFD2960158.1"/>
    <property type="molecule type" value="Genomic_DNA"/>
</dbReference>
<organism evidence="1 2">
    <name type="scientific">Olivibacter jilunii</name>
    <dbReference type="NCBI Taxonomy" id="985016"/>
    <lineage>
        <taxon>Bacteria</taxon>
        <taxon>Pseudomonadati</taxon>
        <taxon>Bacteroidota</taxon>
        <taxon>Sphingobacteriia</taxon>
        <taxon>Sphingobacteriales</taxon>
        <taxon>Sphingobacteriaceae</taxon>
        <taxon>Olivibacter</taxon>
    </lineage>
</organism>
<gene>
    <name evidence="1" type="ORF">ACFS6J_00075</name>
</gene>